<keyword evidence="4" id="KW-1185">Reference proteome</keyword>
<evidence type="ECO:0000256" key="1">
    <source>
        <dbReference type="SAM" id="MobiDB-lite"/>
    </source>
</evidence>
<evidence type="ECO:0000313" key="3">
    <source>
        <dbReference type="EMBL" id="KAG2644402.1"/>
    </source>
</evidence>
<dbReference type="InterPro" id="IPR024752">
    <property type="entry name" value="Myb/SANT-like_dom"/>
</dbReference>
<organism evidence="3 4">
    <name type="scientific">Panicum virgatum</name>
    <name type="common">Blackwell switchgrass</name>
    <dbReference type="NCBI Taxonomy" id="38727"/>
    <lineage>
        <taxon>Eukaryota</taxon>
        <taxon>Viridiplantae</taxon>
        <taxon>Streptophyta</taxon>
        <taxon>Embryophyta</taxon>
        <taxon>Tracheophyta</taxon>
        <taxon>Spermatophyta</taxon>
        <taxon>Magnoliopsida</taxon>
        <taxon>Liliopsida</taxon>
        <taxon>Poales</taxon>
        <taxon>Poaceae</taxon>
        <taxon>PACMAD clade</taxon>
        <taxon>Panicoideae</taxon>
        <taxon>Panicodae</taxon>
        <taxon>Paniceae</taxon>
        <taxon>Panicinae</taxon>
        <taxon>Panicum</taxon>
        <taxon>Panicum sect. Hiantes</taxon>
    </lineage>
</organism>
<name>A0A8T0W7M7_PANVG</name>
<feature type="region of interest" description="Disordered" evidence="1">
    <location>
        <begin position="166"/>
        <end position="228"/>
    </location>
</feature>
<dbReference type="AlphaFoldDB" id="A0A8T0W7M7"/>
<evidence type="ECO:0000313" key="4">
    <source>
        <dbReference type="Proteomes" id="UP000823388"/>
    </source>
</evidence>
<protein>
    <recommendedName>
        <fullName evidence="2">Myb/SANT-like domain-containing protein</fullName>
    </recommendedName>
</protein>
<dbReference type="Proteomes" id="UP000823388">
    <property type="component" value="Chromosome 2K"/>
</dbReference>
<gene>
    <name evidence="3" type="ORF">PVAP13_2KG203025</name>
</gene>
<feature type="region of interest" description="Disordered" evidence="1">
    <location>
        <begin position="1"/>
        <end position="38"/>
    </location>
</feature>
<reference evidence="3 4" key="1">
    <citation type="submission" date="2020-05" db="EMBL/GenBank/DDBJ databases">
        <title>WGS assembly of Panicum virgatum.</title>
        <authorList>
            <person name="Lovell J.T."/>
            <person name="Jenkins J."/>
            <person name="Shu S."/>
            <person name="Juenger T.E."/>
            <person name="Schmutz J."/>
        </authorList>
    </citation>
    <scope>NUCLEOTIDE SEQUENCE [LARGE SCALE GENOMIC DNA]</scope>
    <source>
        <strain evidence="4">cv. AP13</strain>
    </source>
</reference>
<dbReference type="PANTHER" id="PTHR47069:SF9">
    <property type="entry name" value="MYB_SANT-LIKE DOMAIN-CONTAINING PROTEIN"/>
    <property type="match status" value="1"/>
</dbReference>
<dbReference type="Pfam" id="PF12776">
    <property type="entry name" value="Myb_DNA-bind_3"/>
    <property type="match status" value="1"/>
</dbReference>
<dbReference type="EMBL" id="CM029039">
    <property type="protein sequence ID" value="KAG2644402.1"/>
    <property type="molecule type" value="Genomic_DNA"/>
</dbReference>
<feature type="domain" description="Myb/SANT-like" evidence="2">
    <location>
        <begin position="41"/>
        <end position="130"/>
    </location>
</feature>
<feature type="compositionally biased region" description="Low complexity" evidence="1">
    <location>
        <begin position="1"/>
        <end position="18"/>
    </location>
</feature>
<evidence type="ECO:0000259" key="2">
    <source>
        <dbReference type="Pfam" id="PF12776"/>
    </source>
</evidence>
<accession>A0A8T0W7M7</accession>
<sequence>MLTILAASSTSSCSPTPARQYNLHSRRAKPTEQMSRDRANWDDRKLSLMLDLVAKQKQLCHWGEKGPTSIGWTNIYRSFNDSTKLGYSKKQIQNKFNELKRLYFNWRDGCKHTGLDRDPETGEVAVDPVWYAAVHGESYEPAGDKYKRPPFCEQLFSLFGHTPRDRGELYSAGGHGTDQTSSGDSPRTPQDLSNEPVRSRSDGQCSKRSNREHSVCSPIKKKSSQTPSLDDCLEDLDKIIKDAKERKSRHITEAEEIAQVNQILKEDGYNESDIFFAQALSLCTHRLHRRAFLGLVTKEGRYNYVKVTLDMMTMKSK</sequence>
<proteinExistence type="predicted"/>
<dbReference type="PANTHER" id="PTHR47069">
    <property type="match status" value="1"/>
</dbReference>
<feature type="compositionally biased region" description="Polar residues" evidence="1">
    <location>
        <begin position="177"/>
        <end position="193"/>
    </location>
</feature>
<comment type="caution">
    <text evidence="3">The sequence shown here is derived from an EMBL/GenBank/DDBJ whole genome shotgun (WGS) entry which is preliminary data.</text>
</comment>